<feature type="compositionally biased region" description="Pro residues" evidence="1">
    <location>
        <begin position="76"/>
        <end position="104"/>
    </location>
</feature>
<evidence type="ECO:0000256" key="1">
    <source>
        <dbReference type="SAM" id="MobiDB-lite"/>
    </source>
</evidence>
<dbReference type="Proteomes" id="UP000295258">
    <property type="component" value="Unassembled WGS sequence"/>
</dbReference>
<protein>
    <submittedName>
        <fullName evidence="2">Uncharacterized protein</fullName>
    </submittedName>
</protein>
<dbReference type="EMBL" id="SMKO01000059">
    <property type="protein sequence ID" value="TDD02943.1"/>
    <property type="molecule type" value="Genomic_DNA"/>
</dbReference>
<reference evidence="2 3" key="1">
    <citation type="submission" date="2019-03" db="EMBL/GenBank/DDBJ databases">
        <title>Draft genome sequences of novel Actinobacteria.</title>
        <authorList>
            <person name="Sahin N."/>
            <person name="Ay H."/>
            <person name="Saygin H."/>
        </authorList>
    </citation>
    <scope>NUCLEOTIDE SEQUENCE [LARGE SCALE GENOMIC DNA]</scope>
    <source>
        <strain evidence="2 3">KC310</strain>
    </source>
</reference>
<comment type="caution">
    <text evidence="2">The sequence shown here is derived from an EMBL/GenBank/DDBJ whole genome shotgun (WGS) entry which is preliminary data.</text>
</comment>
<name>A0A4R4VJD9_9ACTN</name>
<organism evidence="2 3">
    <name type="scientific">Nonomuraea deserti</name>
    <dbReference type="NCBI Taxonomy" id="1848322"/>
    <lineage>
        <taxon>Bacteria</taxon>
        <taxon>Bacillati</taxon>
        <taxon>Actinomycetota</taxon>
        <taxon>Actinomycetes</taxon>
        <taxon>Streptosporangiales</taxon>
        <taxon>Streptosporangiaceae</taxon>
        <taxon>Nonomuraea</taxon>
    </lineage>
</organism>
<dbReference type="AlphaFoldDB" id="A0A4R4VJD9"/>
<feature type="compositionally biased region" description="Low complexity" evidence="1">
    <location>
        <begin position="105"/>
        <end position="117"/>
    </location>
</feature>
<keyword evidence="3" id="KW-1185">Reference proteome</keyword>
<gene>
    <name evidence="2" type="ORF">E1292_22170</name>
</gene>
<sequence>MRDERLKTETTGVTRATTPVTGARKIYYQLRREGLPVAHHPAADGRAGHRRSGPVAAVTRAAGHVARLRAPSPNAARPPPRVPATAPPPPAPRPVRPAHPPAVPAPTAALPAAGRAP</sequence>
<feature type="region of interest" description="Disordered" evidence="1">
    <location>
        <begin position="37"/>
        <end position="117"/>
    </location>
</feature>
<evidence type="ECO:0000313" key="2">
    <source>
        <dbReference type="EMBL" id="TDD02943.1"/>
    </source>
</evidence>
<proteinExistence type="predicted"/>
<evidence type="ECO:0000313" key="3">
    <source>
        <dbReference type="Proteomes" id="UP000295258"/>
    </source>
</evidence>
<accession>A0A4R4VJD9</accession>